<dbReference type="PANTHER" id="PTHR44167:SF24">
    <property type="entry name" value="SERINE_THREONINE-PROTEIN KINASE CHK2"/>
    <property type="match status" value="1"/>
</dbReference>
<dbReference type="RefSeq" id="WP_117521967.1">
    <property type="nucleotide sequence ID" value="NZ_QVEU01000005.1"/>
</dbReference>
<dbReference type="Gene3D" id="1.10.510.10">
    <property type="entry name" value="Transferase(Phosphotransferase) domain 1"/>
    <property type="match status" value="1"/>
</dbReference>
<protein>
    <recommendedName>
        <fullName evidence="1">Protein kinase domain-containing protein</fullName>
    </recommendedName>
</protein>
<organism evidence="2 3">
    <name type="scientific">Anaerococcus nagyae</name>
    <dbReference type="NCBI Taxonomy" id="1755241"/>
    <lineage>
        <taxon>Bacteria</taxon>
        <taxon>Bacillati</taxon>
        <taxon>Bacillota</taxon>
        <taxon>Tissierellia</taxon>
        <taxon>Tissierellales</taxon>
        <taxon>Peptoniphilaceae</taxon>
        <taxon>Anaerococcus</taxon>
    </lineage>
</organism>
<dbReference type="SUPFAM" id="SSF56112">
    <property type="entry name" value="Protein kinase-like (PK-like)"/>
    <property type="match status" value="1"/>
</dbReference>
<dbReference type="Proteomes" id="UP000261011">
    <property type="component" value="Unassembled WGS sequence"/>
</dbReference>
<dbReference type="PROSITE" id="PS00108">
    <property type="entry name" value="PROTEIN_KINASE_ST"/>
    <property type="match status" value="1"/>
</dbReference>
<evidence type="ECO:0000313" key="2">
    <source>
        <dbReference type="EMBL" id="RGB75517.1"/>
    </source>
</evidence>
<evidence type="ECO:0000313" key="3">
    <source>
        <dbReference type="Proteomes" id="UP000261011"/>
    </source>
</evidence>
<gene>
    <name evidence="2" type="ORF">DXA39_06845</name>
</gene>
<reference evidence="2 3" key="1">
    <citation type="submission" date="2018-08" db="EMBL/GenBank/DDBJ databases">
        <title>A genome reference for cultivated species of the human gut microbiota.</title>
        <authorList>
            <person name="Zou Y."/>
            <person name="Xue W."/>
            <person name="Luo G."/>
        </authorList>
    </citation>
    <scope>NUCLEOTIDE SEQUENCE [LARGE SCALE GENOMIC DNA]</scope>
    <source>
        <strain evidence="2 3">OF01-3</strain>
    </source>
</reference>
<name>A0A3E2TGY1_9FIRM</name>
<dbReference type="InterPro" id="IPR008271">
    <property type="entry name" value="Ser/Thr_kinase_AS"/>
</dbReference>
<dbReference type="GO" id="GO:0004672">
    <property type="term" value="F:protein kinase activity"/>
    <property type="evidence" value="ECO:0007669"/>
    <property type="project" value="InterPro"/>
</dbReference>
<feature type="domain" description="Protein kinase" evidence="1">
    <location>
        <begin position="43"/>
        <end position="365"/>
    </location>
</feature>
<comment type="caution">
    <text evidence="2">The sequence shown here is derived from an EMBL/GenBank/DDBJ whole genome shotgun (WGS) entry which is preliminary data.</text>
</comment>
<sequence length="1339" mass="158315">MKNFKTQEEFISKIKDSLDKSRPSLSGHRFKIYGDKGDLIYEVEVGRLVGTGSSCLVYEVIVDDNYPPKKNMIMKEFFPTFPNDSIKGVRDKENPHIIHYESKNEEDLINLVRDQKKFIESYDKHIKVIDIDPVLEDRIVRPYKLEKSSDYIFALYDIDNAQSVDKYYNLDLARIISILKQSSEILSLLHQKDIIYMDLKPANILYDYKRDTVKLFDFDAAVFLDDLDNTNEFYMPKQRAFIPPELRYVSNINKRKDIFISEEIDLYMLGVTFFYLLMDRYPEDLENENMVYLARNIKEVLLKKSNRIFLNNQTTDRIIDLLKESLSIHRYLTVNEFSERLDEIQRGLDTSKNKSISNLLSAAYIMDSFPLYNYISKDENVSYIDIALVGSLSRGRELFNLLFASVDLIDVEIRFNIYNENPKKAYQQMTKAMPLLKETCHITINGKVKDDNINHKITDKAYAKLNFSSDLDMIESTYIIILHDDSKNYYDLGFKLFDKFKDRKENHIILNYTRYTNNLDSKEINNLTLFNIDIASAASFRSKEYSESILEEAYNVHRFYTRAYKGERVDDNEIWQDFIRDDLHSVKSSIRSALSMRYRVYMAGSYQASDIARDFYEKVVKPGQNTKSISLRDIFADREHHTWNRFMITQGYRRPSKEEFKSYAYIGSNNHIDRIHKFHPLIANTDIKKFKNGQDDEFEKVCNEIYEYLYYKTQDLDKKVMDRISHSLNNTNWYTNDTLMEIFPLWEELYNVTDRMIDQEAFAINTLKQLMSIIDEIFEKDFYGKDDLFSDYKLIKQDIDLLIERNQKKSFRYSDYMIIDAKPLIKSGSIKTIFTPFIKENELLWANVIAAIKFSPQNLILLTDDKDKYREKFDRIVSFMKDRRMQRSLNIEIISYDEMTLYSKESAIVDLTLNTHTDANREEFDGLEYVEYLGSNKWGGNYKAVDYYTNERSLTVEETFFLNNAKFYNATSESNLARLSNYYEKLWLTYLSLPSYKWQEFTQIFRHSMDQYIIDLSYPKDEKTNMMEIGDFIFRRDDKVKYSKLTSFLDNLKKEGIVIDYKYPTNPGKLKLQTINDNLTIRLGEFISNNLKKYFQNFDLRKLYFPLIYNEKPKNFYCYGMSDNLDFSYKVVYKDGEKLADDLNNMMINLDKSINDDKELRVFNQKDKKEYVSYKDGYLDLNYEMGDIAFREFFEKGIALQVYTYFELIKKSSVFDEIKVDVRLKWKAYGDLTPISQAVGNHIDVVCTKEFSTFIISCIQEELKKEDVYEIKAESEQFGIDTKPILINSYSDGIEVSVKKIAKACGVYIIDRQMLKENGVVGYLENIARADQNWKNIEN</sequence>
<dbReference type="InterPro" id="IPR011856">
    <property type="entry name" value="tRNA_endonuc-like_dom_sf"/>
</dbReference>
<dbReference type="EMBL" id="QVEU01000005">
    <property type="protein sequence ID" value="RGB75517.1"/>
    <property type="molecule type" value="Genomic_DNA"/>
</dbReference>
<proteinExistence type="predicted"/>
<accession>A0A3E2TGY1</accession>
<dbReference type="InterPro" id="IPR000719">
    <property type="entry name" value="Prot_kinase_dom"/>
</dbReference>
<dbReference type="Pfam" id="PF00069">
    <property type="entry name" value="Pkinase"/>
    <property type="match status" value="1"/>
</dbReference>
<dbReference type="PANTHER" id="PTHR44167">
    <property type="entry name" value="OVARIAN-SPECIFIC SERINE/THREONINE-PROTEIN KINASE LOK-RELATED"/>
    <property type="match status" value="1"/>
</dbReference>
<dbReference type="OrthoDB" id="9788659at2"/>
<dbReference type="InterPro" id="IPR011009">
    <property type="entry name" value="Kinase-like_dom_sf"/>
</dbReference>
<dbReference type="Gene3D" id="3.40.1350.10">
    <property type="match status" value="1"/>
</dbReference>
<dbReference type="PROSITE" id="PS50011">
    <property type="entry name" value="PROTEIN_KINASE_DOM"/>
    <property type="match status" value="1"/>
</dbReference>
<dbReference type="GO" id="GO:0003676">
    <property type="term" value="F:nucleic acid binding"/>
    <property type="evidence" value="ECO:0007669"/>
    <property type="project" value="InterPro"/>
</dbReference>
<keyword evidence="3" id="KW-1185">Reference proteome</keyword>
<dbReference type="SMART" id="SM00220">
    <property type="entry name" value="S_TKc"/>
    <property type="match status" value="1"/>
</dbReference>
<dbReference type="GO" id="GO:0005524">
    <property type="term" value="F:ATP binding"/>
    <property type="evidence" value="ECO:0007669"/>
    <property type="project" value="InterPro"/>
</dbReference>
<evidence type="ECO:0000259" key="1">
    <source>
        <dbReference type="PROSITE" id="PS50011"/>
    </source>
</evidence>